<dbReference type="GO" id="GO:0072546">
    <property type="term" value="C:EMC complex"/>
    <property type="evidence" value="ECO:0007669"/>
    <property type="project" value="InterPro"/>
</dbReference>
<sequence>MSTTGSVSKIAHSKIMLHAAQYSRSSIHGILLGTHDADNNTWNAVDALPVCHNAPTKPLLDMAFRLAEAYCGEEMDIIGWYTANARIGDNTPIPTAVKVASAISNDSVLVMVNNSKLVGAKHPYDVFDKHGKLSQNTELSVGSSAESKVFFASGVKCWDFEEHMSNESSVALEDKDWLVNKEAVALASELQ</sequence>
<gene>
    <name evidence="1" type="ORF">LDAN0321_LOCUS8706</name>
</gene>
<reference evidence="1" key="1">
    <citation type="submission" date="2021-01" db="EMBL/GenBank/DDBJ databases">
        <authorList>
            <person name="Corre E."/>
            <person name="Pelletier E."/>
            <person name="Niang G."/>
            <person name="Scheremetjew M."/>
            <person name="Finn R."/>
            <person name="Kale V."/>
            <person name="Holt S."/>
            <person name="Cochrane G."/>
            <person name="Meng A."/>
            <person name="Brown T."/>
            <person name="Cohen L."/>
        </authorList>
    </citation>
    <scope>NUCLEOTIDE SEQUENCE</scope>
    <source>
        <strain evidence="1">B650</strain>
    </source>
</reference>
<accession>A0A7S2KF18</accession>
<name>A0A7S2KF18_9STRA</name>
<dbReference type="Pfam" id="PF03665">
    <property type="entry name" value="UPF0172"/>
    <property type="match status" value="1"/>
</dbReference>
<organism evidence="1">
    <name type="scientific">Leptocylindrus danicus</name>
    <dbReference type="NCBI Taxonomy" id="163516"/>
    <lineage>
        <taxon>Eukaryota</taxon>
        <taxon>Sar</taxon>
        <taxon>Stramenopiles</taxon>
        <taxon>Ochrophyta</taxon>
        <taxon>Bacillariophyta</taxon>
        <taxon>Coscinodiscophyceae</taxon>
        <taxon>Chaetocerotophycidae</taxon>
        <taxon>Leptocylindrales</taxon>
        <taxon>Leptocylindraceae</taxon>
        <taxon>Leptocylindrus</taxon>
    </lineage>
</organism>
<dbReference type="PANTHER" id="PTHR12941">
    <property type="entry name" value="ER MEMBRANE PROTEIN COMPLEX"/>
    <property type="match status" value="1"/>
</dbReference>
<dbReference type="InterPro" id="IPR005366">
    <property type="entry name" value="EMC8/9"/>
</dbReference>
<dbReference type="EMBL" id="HBGY01013506">
    <property type="protein sequence ID" value="CAD9575076.1"/>
    <property type="molecule type" value="Transcribed_RNA"/>
</dbReference>
<proteinExistence type="predicted"/>
<evidence type="ECO:0008006" key="2">
    <source>
        <dbReference type="Google" id="ProtNLM"/>
    </source>
</evidence>
<protein>
    <recommendedName>
        <fullName evidence="2">MPN domain-containing protein</fullName>
    </recommendedName>
</protein>
<evidence type="ECO:0000313" key="1">
    <source>
        <dbReference type="EMBL" id="CAD9575076.1"/>
    </source>
</evidence>
<dbReference type="PANTHER" id="PTHR12941:SF10">
    <property type="entry name" value="ER MEMBRANE PROTEIN COMPLEX SUBUNIT 8_9 HOMOLOG"/>
    <property type="match status" value="1"/>
</dbReference>
<dbReference type="AlphaFoldDB" id="A0A7S2KF18"/>